<dbReference type="GO" id="GO:0005524">
    <property type="term" value="F:ATP binding"/>
    <property type="evidence" value="ECO:0007669"/>
    <property type="project" value="InterPro"/>
</dbReference>
<evidence type="ECO:0000313" key="2">
    <source>
        <dbReference type="EMBL" id="VAW17718.1"/>
    </source>
</evidence>
<dbReference type="InterPro" id="IPR013159">
    <property type="entry name" value="DnaA_C"/>
</dbReference>
<organism evidence="2">
    <name type="scientific">hydrothermal vent metagenome</name>
    <dbReference type="NCBI Taxonomy" id="652676"/>
    <lineage>
        <taxon>unclassified sequences</taxon>
        <taxon>metagenomes</taxon>
        <taxon>ecological metagenomes</taxon>
    </lineage>
</organism>
<dbReference type="AlphaFoldDB" id="A0A3B0TIG0"/>
<dbReference type="GO" id="GO:0006270">
    <property type="term" value="P:DNA replication initiation"/>
    <property type="evidence" value="ECO:0007669"/>
    <property type="project" value="InterPro"/>
</dbReference>
<dbReference type="Gene3D" id="1.10.1750.10">
    <property type="match status" value="1"/>
</dbReference>
<dbReference type="PANTHER" id="PTHR30050">
    <property type="entry name" value="CHROMOSOMAL REPLICATION INITIATOR PROTEIN DNAA"/>
    <property type="match status" value="1"/>
</dbReference>
<evidence type="ECO:0000259" key="1">
    <source>
        <dbReference type="SMART" id="SM00760"/>
    </source>
</evidence>
<dbReference type="GO" id="GO:0003688">
    <property type="term" value="F:DNA replication origin binding"/>
    <property type="evidence" value="ECO:0007669"/>
    <property type="project" value="TreeGrafter"/>
</dbReference>
<dbReference type="SUPFAM" id="SSF48295">
    <property type="entry name" value="TrpR-like"/>
    <property type="match status" value="1"/>
</dbReference>
<dbReference type="CDD" id="cd06571">
    <property type="entry name" value="Bac_DnaA_C"/>
    <property type="match status" value="1"/>
</dbReference>
<protein>
    <recommendedName>
        <fullName evidence="1">Chromosomal replication initiator DnaA C-terminal domain-containing protein</fullName>
    </recommendedName>
</protein>
<dbReference type="InterPro" id="IPR010921">
    <property type="entry name" value="Trp_repressor/repl_initiator"/>
</dbReference>
<dbReference type="SMART" id="SM00760">
    <property type="entry name" value="Bac_DnaA_C"/>
    <property type="match status" value="1"/>
</dbReference>
<accession>A0A3B0TIG0</accession>
<dbReference type="PANTHER" id="PTHR30050:SF5">
    <property type="entry name" value="DNAA REGULATORY INACTIVATOR HDA"/>
    <property type="match status" value="1"/>
</dbReference>
<reference evidence="2" key="1">
    <citation type="submission" date="2018-06" db="EMBL/GenBank/DDBJ databases">
        <authorList>
            <person name="Zhirakovskaya E."/>
        </authorList>
    </citation>
    <scope>NUCLEOTIDE SEQUENCE</scope>
</reference>
<dbReference type="GO" id="GO:0006275">
    <property type="term" value="P:regulation of DNA replication"/>
    <property type="evidence" value="ECO:0007669"/>
    <property type="project" value="InterPro"/>
</dbReference>
<proteinExistence type="predicted"/>
<gene>
    <name evidence="2" type="ORF">MNBD_ALPHA12-222</name>
</gene>
<dbReference type="EMBL" id="UOEO01000077">
    <property type="protein sequence ID" value="VAW17718.1"/>
    <property type="molecule type" value="Genomic_DNA"/>
</dbReference>
<feature type="domain" description="Chromosomal replication initiator DnaA C-terminal" evidence="1">
    <location>
        <begin position="35"/>
        <end position="104"/>
    </location>
</feature>
<dbReference type="GO" id="GO:0005886">
    <property type="term" value="C:plasma membrane"/>
    <property type="evidence" value="ECO:0007669"/>
    <property type="project" value="TreeGrafter"/>
</dbReference>
<dbReference type="Pfam" id="PF08299">
    <property type="entry name" value="Bac_DnaA_C"/>
    <property type="match status" value="1"/>
</dbReference>
<name>A0A3B0TIG0_9ZZZZ</name>
<sequence length="144" mass="16329">MYKIKYSDKYFLQATPEGSRAERALRSADEIGDRAASMLVRIVARAHNVTVAELFHHSRSRAPIAATRQLAMYLMHVVLGRNLTEVGRFFGRDRTTVSHACIRIEDMRDEPGFEQQVLELETQIGHAVSQILTTEKCLDLEGKI</sequence>